<evidence type="ECO:0000256" key="2">
    <source>
        <dbReference type="ARBA" id="ARBA00022840"/>
    </source>
</evidence>
<evidence type="ECO:0000256" key="1">
    <source>
        <dbReference type="ARBA" id="ARBA00022741"/>
    </source>
</evidence>
<keyword evidence="1" id="KW-0547">Nucleotide-binding</keyword>
<organism evidence="3">
    <name type="scientific">Scylla olivacea</name>
    <name type="common">Orange mud crab</name>
    <name type="synonym">Cancer olivacea</name>
    <dbReference type="NCBI Taxonomy" id="85551"/>
    <lineage>
        <taxon>Eukaryota</taxon>
        <taxon>Metazoa</taxon>
        <taxon>Ecdysozoa</taxon>
        <taxon>Arthropoda</taxon>
        <taxon>Crustacea</taxon>
        <taxon>Multicrustacea</taxon>
        <taxon>Malacostraca</taxon>
        <taxon>Eumalacostraca</taxon>
        <taxon>Eucarida</taxon>
        <taxon>Decapoda</taxon>
        <taxon>Pleocyemata</taxon>
        <taxon>Brachyura</taxon>
        <taxon>Eubrachyura</taxon>
        <taxon>Portunoidea</taxon>
        <taxon>Portunidae</taxon>
        <taxon>Portuninae</taxon>
        <taxon>Scylla</taxon>
    </lineage>
</organism>
<dbReference type="Gene3D" id="3.40.50.300">
    <property type="entry name" value="P-loop containing nucleotide triphosphate hydrolases"/>
    <property type="match status" value="1"/>
</dbReference>
<proteinExistence type="predicted"/>
<dbReference type="SUPFAM" id="SSF52540">
    <property type="entry name" value="P-loop containing nucleoside triphosphate hydrolases"/>
    <property type="match status" value="1"/>
</dbReference>
<dbReference type="InterPro" id="IPR027417">
    <property type="entry name" value="P-loop_NTPase"/>
</dbReference>
<dbReference type="GO" id="GO:0005524">
    <property type="term" value="F:ATP binding"/>
    <property type="evidence" value="ECO:0007669"/>
    <property type="project" value="UniProtKB-KW"/>
</dbReference>
<name>A0A0P4WDH0_SCYOL</name>
<dbReference type="Pfam" id="PF10609">
    <property type="entry name" value="ParA"/>
    <property type="match status" value="1"/>
</dbReference>
<dbReference type="InterPro" id="IPR033756">
    <property type="entry name" value="YlxH/NBP35"/>
</dbReference>
<sequence>MLSVMARAVHPTFGQMENVSIPEKHKLNFYFMSAKPEDIKVTLKDLVVVRERLASVKNKVLVLSGKGGVGKSTVSAMLGRALALDDSKEGTAQTEKRTCVRWWCLTETTPPLYSPTAATCSLRLIQWNAKQ</sequence>
<protein>
    <submittedName>
        <fullName evidence="3">Uncharacterized protein</fullName>
    </submittedName>
</protein>
<evidence type="ECO:0000313" key="3">
    <source>
        <dbReference type="EMBL" id="JAI59058.1"/>
    </source>
</evidence>
<reference evidence="3" key="1">
    <citation type="submission" date="2015-09" db="EMBL/GenBank/DDBJ databases">
        <title>Scylla olivacea transcriptome.</title>
        <authorList>
            <person name="Ikhwanuddin M."/>
        </authorList>
    </citation>
    <scope>NUCLEOTIDE SEQUENCE</scope>
</reference>
<accession>A0A0P4WDH0</accession>
<keyword evidence="2" id="KW-0067">ATP-binding</keyword>
<dbReference type="AlphaFoldDB" id="A0A0P4WDH0"/>
<dbReference type="EMBL" id="GDRN01097931">
    <property type="protein sequence ID" value="JAI59058.1"/>
    <property type="molecule type" value="Transcribed_RNA"/>
</dbReference>